<gene>
    <name evidence="2" type="ORF">VNO80_03176</name>
</gene>
<name>A0AAN9NQU1_PHACN</name>
<evidence type="ECO:0000256" key="1">
    <source>
        <dbReference type="SAM" id="MobiDB-lite"/>
    </source>
</evidence>
<feature type="region of interest" description="Disordered" evidence="1">
    <location>
        <begin position="63"/>
        <end position="89"/>
    </location>
</feature>
<dbReference type="EMBL" id="JAYMYR010000002">
    <property type="protein sequence ID" value="KAK7377744.1"/>
    <property type="molecule type" value="Genomic_DNA"/>
</dbReference>
<evidence type="ECO:0000313" key="2">
    <source>
        <dbReference type="EMBL" id="KAK7377744.1"/>
    </source>
</evidence>
<protein>
    <submittedName>
        <fullName evidence="2">Uncharacterized protein</fullName>
    </submittedName>
</protein>
<dbReference type="AlphaFoldDB" id="A0AAN9NQU1"/>
<reference evidence="2 3" key="1">
    <citation type="submission" date="2024-01" db="EMBL/GenBank/DDBJ databases">
        <title>The genomes of 5 underutilized Papilionoideae crops provide insights into root nodulation and disease resistanc.</title>
        <authorList>
            <person name="Jiang F."/>
        </authorList>
    </citation>
    <scope>NUCLEOTIDE SEQUENCE [LARGE SCALE GENOMIC DNA]</scope>
    <source>
        <strain evidence="2">JINMINGXINNONG_FW02</strain>
        <tissue evidence="2">Leaves</tissue>
    </source>
</reference>
<proteinExistence type="predicted"/>
<comment type="caution">
    <text evidence="2">The sequence shown here is derived from an EMBL/GenBank/DDBJ whole genome shotgun (WGS) entry which is preliminary data.</text>
</comment>
<evidence type="ECO:0000313" key="3">
    <source>
        <dbReference type="Proteomes" id="UP001374584"/>
    </source>
</evidence>
<sequence>MRNTKHGSVLPNGADGVTMQQIMETMCALQETVAESRAQQAQMQEDLATSQARNEELRKVNEDMRSSLHHMQQAGGRVGEDQAPPTPPRAFPMPFSPEIMNTVVSPNLVGVKASFTGKVLNQVVFKVLKNPNPLKDDEAFAVLAVAVLV</sequence>
<keyword evidence="3" id="KW-1185">Reference proteome</keyword>
<dbReference type="Proteomes" id="UP001374584">
    <property type="component" value="Unassembled WGS sequence"/>
</dbReference>
<organism evidence="2 3">
    <name type="scientific">Phaseolus coccineus</name>
    <name type="common">Scarlet runner bean</name>
    <name type="synonym">Phaseolus multiflorus</name>
    <dbReference type="NCBI Taxonomy" id="3886"/>
    <lineage>
        <taxon>Eukaryota</taxon>
        <taxon>Viridiplantae</taxon>
        <taxon>Streptophyta</taxon>
        <taxon>Embryophyta</taxon>
        <taxon>Tracheophyta</taxon>
        <taxon>Spermatophyta</taxon>
        <taxon>Magnoliopsida</taxon>
        <taxon>eudicotyledons</taxon>
        <taxon>Gunneridae</taxon>
        <taxon>Pentapetalae</taxon>
        <taxon>rosids</taxon>
        <taxon>fabids</taxon>
        <taxon>Fabales</taxon>
        <taxon>Fabaceae</taxon>
        <taxon>Papilionoideae</taxon>
        <taxon>50 kb inversion clade</taxon>
        <taxon>NPAAA clade</taxon>
        <taxon>indigoferoid/millettioid clade</taxon>
        <taxon>Phaseoleae</taxon>
        <taxon>Phaseolus</taxon>
    </lineage>
</organism>
<accession>A0AAN9NQU1</accession>